<dbReference type="InterPro" id="IPR046982">
    <property type="entry name" value="BIN3/RVS161-like"/>
</dbReference>
<dbReference type="Gene3D" id="1.20.1270.60">
    <property type="entry name" value="Arfaptin homology (AH) domain/BAR domain"/>
    <property type="match status" value="1"/>
</dbReference>
<dbReference type="EMBL" id="JANBOJ010000335">
    <property type="protein sequence ID" value="KAJ1719818.1"/>
    <property type="molecule type" value="Genomic_DNA"/>
</dbReference>
<dbReference type="GO" id="GO:0006897">
    <property type="term" value="P:endocytosis"/>
    <property type="evidence" value="ECO:0007669"/>
    <property type="project" value="InterPro"/>
</dbReference>
<dbReference type="AlphaFoldDB" id="A0A9W8CQ67"/>
<dbReference type="GO" id="GO:0031097">
    <property type="term" value="C:medial cortex"/>
    <property type="evidence" value="ECO:0007669"/>
    <property type="project" value="TreeGrafter"/>
</dbReference>
<keyword evidence="4" id="KW-0175">Coiled coil</keyword>
<evidence type="ECO:0000256" key="3">
    <source>
        <dbReference type="ARBA" id="ARBA00023212"/>
    </source>
</evidence>
<gene>
    <name evidence="6" type="primary">hob3</name>
    <name evidence="6" type="ORF">LPJ53_005471</name>
</gene>
<evidence type="ECO:0000313" key="7">
    <source>
        <dbReference type="Proteomes" id="UP001149813"/>
    </source>
</evidence>
<dbReference type="GO" id="GO:0008289">
    <property type="term" value="F:lipid binding"/>
    <property type="evidence" value="ECO:0007669"/>
    <property type="project" value="TreeGrafter"/>
</dbReference>
<keyword evidence="2" id="KW-0963">Cytoplasm</keyword>
<dbReference type="InterPro" id="IPR004148">
    <property type="entry name" value="BAR_dom"/>
</dbReference>
<dbReference type="SMART" id="SM00721">
    <property type="entry name" value="BAR"/>
    <property type="match status" value="1"/>
</dbReference>
<accession>A0A9W8CQ67</accession>
<dbReference type="GO" id="GO:0051666">
    <property type="term" value="P:actin cortical patch localization"/>
    <property type="evidence" value="ECO:0007669"/>
    <property type="project" value="InterPro"/>
</dbReference>
<comment type="subcellular location">
    <subcellularLocation>
        <location evidence="1">Cytoplasm</location>
        <location evidence="1">Cytoskeleton</location>
    </subcellularLocation>
</comment>
<dbReference type="GO" id="GO:1990528">
    <property type="term" value="C:Rvs161p-Rvs167p complex"/>
    <property type="evidence" value="ECO:0007669"/>
    <property type="project" value="TreeGrafter"/>
</dbReference>
<dbReference type="GO" id="GO:0097320">
    <property type="term" value="P:plasma membrane tubulation"/>
    <property type="evidence" value="ECO:0007669"/>
    <property type="project" value="TreeGrafter"/>
</dbReference>
<evidence type="ECO:0000256" key="2">
    <source>
        <dbReference type="ARBA" id="ARBA00022490"/>
    </source>
</evidence>
<reference evidence="6" key="1">
    <citation type="submission" date="2022-07" db="EMBL/GenBank/DDBJ databases">
        <title>Phylogenomic reconstructions and comparative analyses of Kickxellomycotina fungi.</title>
        <authorList>
            <person name="Reynolds N.K."/>
            <person name="Stajich J.E."/>
            <person name="Barry K."/>
            <person name="Grigoriev I.V."/>
            <person name="Crous P."/>
            <person name="Smith M.E."/>
        </authorList>
    </citation>
    <scope>NUCLEOTIDE SEQUENCE</scope>
    <source>
        <strain evidence="6">NBRC 32514</strain>
    </source>
</reference>
<dbReference type="Proteomes" id="UP001149813">
    <property type="component" value="Unassembled WGS sequence"/>
</dbReference>
<dbReference type="GO" id="GO:0043332">
    <property type="term" value="C:mating projection tip"/>
    <property type="evidence" value="ECO:0007669"/>
    <property type="project" value="TreeGrafter"/>
</dbReference>
<dbReference type="OrthoDB" id="446293at2759"/>
<dbReference type="InterPro" id="IPR027267">
    <property type="entry name" value="AH/BAR_dom_sf"/>
</dbReference>
<name>A0A9W8CQ67_9FUNG</name>
<dbReference type="PANTHER" id="PTHR47174:SF3">
    <property type="entry name" value="BRIDGING INTEGRATOR 3"/>
    <property type="match status" value="1"/>
</dbReference>
<sequence length="264" mass="29919">MSGFWDSTKNKVSRAGTNLRMGGGGAAAVLDPEYNEQEQRFRNLEKRAMKLLQETKDYRGSISTMTNSQRMLSQNLSAFLLDVQRPQDYQAAYRQAAQTIDQVSQPQFDEVYMHTVLQPMAQFCGYLPEFNKAMKKRKGLADDLERARRQLSKEQAKAASDPMAIEKAEMDVQYAEEAYNVMNRTLVGEIPKLINSRVYVADPSFEAFVKAQLQFFNDSLQQMDGVTRYLPPAGGPDDDRMLDQRIGDVMAQVRSLTICSQNVV</sequence>
<protein>
    <submittedName>
        <fullName evidence="6">BAR adaptor protein Hob3</fullName>
    </submittedName>
</protein>
<evidence type="ECO:0000259" key="5">
    <source>
        <dbReference type="PROSITE" id="PS51021"/>
    </source>
</evidence>
<feature type="domain" description="BAR" evidence="5">
    <location>
        <begin position="19"/>
        <end position="239"/>
    </location>
</feature>
<dbReference type="PROSITE" id="PS51021">
    <property type="entry name" value="BAR"/>
    <property type="match status" value="1"/>
</dbReference>
<keyword evidence="7" id="KW-1185">Reference proteome</keyword>
<feature type="coiled-coil region" evidence="4">
    <location>
        <begin position="130"/>
        <end position="161"/>
    </location>
</feature>
<dbReference type="GO" id="GO:0015629">
    <property type="term" value="C:actin cytoskeleton"/>
    <property type="evidence" value="ECO:0007669"/>
    <property type="project" value="TreeGrafter"/>
</dbReference>
<keyword evidence="3" id="KW-0206">Cytoskeleton</keyword>
<organism evidence="6 7">
    <name type="scientific">Coemansia erecta</name>
    <dbReference type="NCBI Taxonomy" id="147472"/>
    <lineage>
        <taxon>Eukaryota</taxon>
        <taxon>Fungi</taxon>
        <taxon>Fungi incertae sedis</taxon>
        <taxon>Zoopagomycota</taxon>
        <taxon>Kickxellomycotina</taxon>
        <taxon>Kickxellomycetes</taxon>
        <taxon>Kickxellales</taxon>
        <taxon>Kickxellaceae</taxon>
        <taxon>Coemansia</taxon>
    </lineage>
</organism>
<proteinExistence type="predicted"/>
<evidence type="ECO:0000256" key="1">
    <source>
        <dbReference type="ARBA" id="ARBA00004245"/>
    </source>
</evidence>
<evidence type="ECO:0000313" key="6">
    <source>
        <dbReference type="EMBL" id="KAJ1719818.1"/>
    </source>
</evidence>
<comment type="caution">
    <text evidence="6">The sequence shown here is derived from an EMBL/GenBank/DDBJ whole genome shotgun (WGS) entry which is preliminary data.</text>
</comment>
<dbReference type="SUPFAM" id="SSF103657">
    <property type="entry name" value="BAR/IMD domain-like"/>
    <property type="match status" value="1"/>
</dbReference>
<dbReference type="Pfam" id="PF03114">
    <property type="entry name" value="BAR"/>
    <property type="match status" value="1"/>
</dbReference>
<dbReference type="PANTHER" id="PTHR47174">
    <property type="entry name" value="BRIDGING INTEGRATOR 3"/>
    <property type="match status" value="1"/>
</dbReference>
<evidence type="ECO:0000256" key="4">
    <source>
        <dbReference type="SAM" id="Coils"/>
    </source>
</evidence>